<dbReference type="PANTHER" id="PTHR30238:SF4">
    <property type="entry name" value="SLL1022 PROTEIN"/>
    <property type="match status" value="1"/>
</dbReference>
<dbReference type="InterPro" id="IPR005496">
    <property type="entry name" value="Integral_membrane_TerC"/>
</dbReference>
<keyword evidence="5 6" id="KW-0472">Membrane</keyword>
<keyword evidence="4 6" id="KW-1133">Transmembrane helix</keyword>
<feature type="transmembrane region" description="Helical" evidence="6">
    <location>
        <begin position="55"/>
        <end position="77"/>
    </location>
</feature>
<dbReference type="EMBL" id="SIKX01000001">
    <property type="protein sequence ID" value="TBF21871.1"/>
    <property type="molecule type" value="Genomic_DNA"/>
</dbReference>
<dbReference type="PANTHER" id="PTHR30238">
    <property type="entry name" value="MEMBRANE BOUND PREDICTED REDOX MODULATOR"/>
    <property type="match status" value="1"/>
</dbReference>
<name>A0AAE8QIZ2_9HYPH</name>
<protein>
    <submittedName>
        <fullName evidence="8">TerC family protein</fullName>
    </submittedName>
    <submittedName>
        <fullName evidence="7">YjbE family putative metal transport protein</fullName>
    </submittedName>
</protein>
<dbReference type="EMBL" id="WUFC01000044">
    <property type="protein sequence ID" value="NEI52576.1"/>
    <property type="molecule type" value="Genomic_DNA"/>
</dbReference>
<sequence length="245" mass="26360">MECDLFGETWGRNAGLSKDRTICFKERSIFPVDESSVIMPAFLDQHTISAYFEVIMINLLLSGDNVIVIGMAAAGLVSELRGKAIAVGIAAAAVIRIIFAVIAARLLVITGITLVGGLMLLWICWTMGRELLSTEEEQAHAGDAVSHIKPKLFRQAIGQIIFADVSMSLDNVLAVAGAAKENINALVFGLILSVLLMGVASNFVAKLLNRFRWIGWIGLAIIVYVALDMVWSGGGQLLALYSHTA</sequence>
<dbReference type="GO" id="GO:0016020">
    <property type="term" value="C:membrane"/>
    <property type="evidence" value="ECO:0007669"/>
    <property type="project" value="UniProtKB-SubCell"/>
</dbReference>
<comment type="subcellular location">
    <subcellularLocation>
        <location evidence="1">Membrane</location>
        <topology evidence="1">Multi-pass membrane protein</topology>
    </subcellularLocation>
</comment>
<dbReference type="Pfam" id="PF03741">
    <property type="entry name" value="TerC"/>
    <property type="match status" value="1"/>
</dbReference>
<evidence type="ECO:0000256" key="1">
    <source>
        <dbReference type="ARBA" id="ARBA00004141"/>
    </source>
</evidence>
<proteinExistence type="inferred from homology"/>
<dbReference type="NCBIfam" id="TIGR03717">
    <property type="entry name" value="R_switched_YjbE"/>
    <property type="match status" value="1"/>
</dbReference>
<keyword evidence="3 6" id="KW-0812">Transmembrane</keyword>
<feature type="transmembrane region" description="Helical" evidence="6">
    <location>
        <begin position="211"/>
        <end position="231"/>
    </location>
</feature>
<evidence type="ECO:0000256" key="6">
    <source>
        <dbReference type="SAM" id="Phobius"/>
    </source>
</evidence>
<feature type="transmembrane region" description="Helical" evidence="6">
    <location>
        <begin position="108"/>
        <end position="125"/>
    </location>
</feature>
<evidence type="ECO:0000313" key="9">
    <source>
        <dbReference type="Proteomes" id="UP000291892"/>
    </source>
</evidence>
<reference evidence="8 9" key="1">
    <citation type="submission" date="2019-02" db="EMBL/GenBank/DDBJ databases">
        <title>The genomic architecture of introgression among sibling species of bacteria.</title>
        <authorList>
            <person name="Cavassim M.I.A."/>
            <person name="Moeskjaer S."/>
            <person name="Moslemi C."/>
            <person name="Fields B."/>
            <person name="Bachmann A."/>
            <person name="Vilhjalmsson B."/>
            <person name="Schierup M.H."/>
            <person name="Young J.P.W."/>
            <person name="Andersen S.U."/>
        </authorList>
    </citation>
    <scope>NUCLEOTIDE SEQUENCE [LARGE SCALE GENOMIC DNA]</scope>
    <source>
        <strain evidence="8 9">SM42</strain>
    </source>
</reference>
<dbReference type="InterPro" id="IPR022301">
    <property type="entry name" value="Integral_membrane_YjbE"/>
</dbReference>
<gene>
    <name evidence="8" type="ORF">ELG94_21430</name>
    <name evidence="7" type="ORF">GR217_33715</name>
</gene>
<accession>A0AAE8QIZ2</accession>
<evidence type="ECO:0000313" key="10">
    <source>
        <dbReference type="Proteomes" id="UP000661163"/>
    </source>
</evidence>
<reference evidence="7 10" key="2">
    <citation type="submission" date="2019-12" db="EMBL/GenBank/DDBJ databases">
        <title>Rhizobium genotypes associated with high levels of biological nitrogen fixation by grain legumes in a temperate-maritime cropping system.</title>
        <authorList>
            <person name="Maluk M."/>
            <person name="Francesc Ferrando Molina F."/>
            <person name="Lopez Del Egido L."/>
            <person name="Lafos M."/>
            <person name="Langarica-Fuentes A."/>
            <person name="Gebre Yohannes G."/>
            <person name="Young M.W."/>
            <person name="Martin P."/>
            <person name="Gantlett R."/>
            <person name="Kenicer G."/>
            <person name="Hawes C."/>
            <person name="Begg G.S."/>
            <person name="Quilliam R.S."/>
            <person name="Squire G.R."/>
            <person name="Poole P.S."/>
            <person name="Young P.W."/>
            <person name="Iannetta P.M."/>
            <person name="James E.K."/>
        </authorList>
    </citation>
    <scope>NUCLEOTIDE SEQUENCE [LARGE SCALE GENOMIC DNA]</scope>
    <source>
        <strain evidence="7 10">JHI985</strain>
    </source>
</reference>
<evidence type="ECO:0000256" key="5">
    <source>
        <dbReference type="ARBA" id="ARBA00023136"/>
    </source>
</evidence>
<comment type="similarity">
    <text evidence="2">Belongs to the TerC family.</text>
</comment>
<evidence type="ECO:0000256" key="2">
    <source>
        <dbReference type="ARBA" id="ARBA00007511"/>
    </source>
</evidence>
<comment type="caution">
    <text evidence="8">The sequence shown here is derived from an EMBL/GenBank/DDBJ whole genome shotgun (WGS) entry which is preliminary data.</text>
</comment>
<organism evidence="8 9">
    <name type="scientific">Rhizobium ruizarguesonis</name>
    <dbReference type="NCBI Taxonomy" id="2081791"/>
    <lineage>
        <taxon>Bacteria</taxon>
        <taxon>Pseudomonadati</taxon>
        <taxon>Pseudomonadota</taxon>
        <taxon>Alphaproteobacteria</taxon>
        <taxon>Hyphomicrobiales</taxon>
        <taxon>Rhizobiaceae</taxon>
        <taxon>Rhizobium/Agrobacterium group</taxon>
        <taxon>Rhizobium</taxon>
    </lineage>
</organism>
<feature type="transmembrane region" description="Helical" evidence="6">
    <location>
        <begin position="185"/>
        <end position="204"/>
    </location>
</feature>
<evidence type="ECO:0000256" key="4">
    <source>
        <dbReference type="ARBA" id="ARBA00022989"/>
    </source>
</evidence>
<evidence type="ECO:0000313" key="8">
    <source>
        <dbReference type="EMBL" id="TBF21871.1"/>
    </source>
</evidence>
<dbReference type="Proteomes" id="UP000661163">
    <property type="component" value="Unassembled WGS sequence"/>
</dbReference>
<evidence type="ECO:0000313" key="7">
    <source>
        <dbReference type="EMBL" id="NEI52576.1"/>
    </source>
</evidence>
<evidence type="ECO:0000256" key="3">
    <source>
        <dbReference type="ARBA" id="ARBA00022692"/>
    </source>
</evidence>
<dbReference type="Proteomes" id="UP000291892">
    <property type="component" value="Unassembled WGS sequence"/>
</dbReference>
<dbReference type="AlphaFoldDB" id="A0AAE8QIZ2"/>